<evidence type="ECO:0000313" key="4">
    <source>
        <dbReference type="Proteomes" id="UP000020681"/>
    </source>
</evidence>
<keyword evidence="2" id="KW-0812">Transmembrane</keyword>
<evidence type="ECO:0000256" key="2">
    <source>
        <dbReference type="SAM" id="Phobius"/>
    </source>
</evidence>
<organism evidence="3 4">
    <name type="scientific">Mycobacterium ulcerans str. Harvey</name>
    <dbReference type="NCBI Taxonomy" id="1299332"/>
    <lineage>
        <taxon>Bacteria</taxon>
        <taxon>Bacillati</taxon>
        <taxon>Actinomycetota</taxon>
        <taxon>Actinomycetes</taxon>
        <taxon>Mycobacteriales</taxon>
        <taxon>Mycobacteriaceae</taxon>
        <taxon>Mycobacterium</taxon>
        <taxon>Mycobacterium ulcerans group</taxon>
    </lineage>
</organism>
<keyword evidence="2" id="KW-0472">Membrane</keyword>
<feature type="compositionally biased region" description="Basic residues" evidence="1">
    <location>
        <begin position="48"/>
        <end position="64"/>
    </location>
</feature>
<reference evidence="3 4" key="1">
    <citation type="submission" date="2014-01" db="EMBL/GenBank/DDBJ databases">
        <authorList>
            <person name="Dobos K."/>
            <person name="Lenaerts A."/>
            <person name="Ordway D."/>
            <person name="DeGroote M.A."/>
            <person name="Parker T."/>
            <person name="Sizemore C."/>
            <person name="Tallon L.J."/>
            <person name="Sadzewicz L.K."/>
            <person name="Sengamalay N."/>
            <person name="Fraser C.M."/>
            <person name="Hine E."/>
            <person name="Shefchek K.A."/>
            <person name="Das S.P."/>
            <person name="Tettelin H."/>
        </authorList>
    </citation>
    <scope>NUCLEOTIDE SEQUENCE [LARGE SCALE GENOMIC DNA]</scope>
    <source>
        <strain evidence="3 4">Harvey</strain>
    </source>
</reference>
<name>A0ABN0QVQ3_MYCUL</name>
<gene>
    <name evidence="3" type="ORF">I551_4806</name>
</gene>
<feature type="transmembrane region" description="Helical" evidence="2">
    <location>
        <begin position="12"/>
        <end position="32"/>
    </location>
</feature>
<protein>
    <submittedName>
        <fullName evidence="3">Short-chain fatty acids transporter domain protein</fullName>
    </submittedName>
</protein>
<proteinExistence type="predicted"/>
<comment type="caution">
    <text evidence="3">The sequence shown here is derived from an EMBL/GenBank/DDBJ whole genome shotgun (WGS) entry which is preliminary data.</text>
</comment>
<dbReference type="Proteomes" id="UP000020681">
    <property type="component" value="Unassembled WGS sequence"/>
</dbReference>
<evidence type="ECO:0000256" key="1">
    <source>
        <dbReference type="SAM" id="MobiDB-lite"/>
    </source>
</evidence>
<feature type="region of interest" description="Disordered" evidence="1">
    <location>
        <begin position="39"/>
        <end position="64"/>
    </location>
</feature>
<accession>A0ABN0QVQ3</accession>
<sequence>MTGINVPLRLTIFQPYSWVAAAAVLVLLAIAIRRMEPARRLEPDPRSSRTRKRHRTRHRRPDVC</sequence>
<keyword evidence="2" id="KW-1133">Transmembrane helix</keyword>
<keyword evidence="4" id="KW-1185">Reference proteome</keyword>
<dbReference type="EMBL" id="JAOL01000135">
    <property type="protein sequence ID" value="EUA88725.1"/>
    <property type="molecule type" value="Genomic_DNA"/>
</dbReference>
<evidence type="ECO:0000313" key="3">
    <source>
        <dbReference type="EMBL" id="EUA88725.1"/>
    </source>
</evidence>